<dbReference type="Proteomes" id="UP001056708">
    <property type="component" value="Chromosome"/>
</dbReference>
<name>A0ABY5ATW4_9CYAN</name>
<evidence type="ECO:0000313" key="1">
    <source>
        <dbReference type="EMBL" id="USR92257.1"/>
    </source>
</evidence>
<proteinExistence type="predicted"/>
<keyword evidence="2" id="KW-1185">Reference proteome</keyword>
<evidence type="ECO:0000313" key="2">
    <source>
        <dbReference type="Proteomes" id="UP001056708"/>
    </source>
</evidence>
<protein>
    <submittedName>
        <fullName evidence="1">Uncharacterized protein</fullName>
    </submittedName>
</protein>
<gene>
    <name evidence="1" type="ORF">NEA10_05920</name>
</gene>
<organism evidence="1 2">
    <name type="scientific">Phormidium yuhuli AB48</name>
    <dbReference type="NCBI Taxonomy" id="2940671"/>
    <lineage>
        <taxon>Bacteria</taxon>
        <taxon>Bacillati</taxon>
        <taxon>Cyanobacteriota</taxon>
        <taxon>Cyanophyceae</taxon>
        <taxon>Oscillatoriophycideae</taxon>
        <taxon>Oscillatoriales</taxon>
        <taxon>Oscillatoriaceae</taxon>
        <taxon>Phormidium</taxon>
        <taxon>Phormidium yuhuli</taxon>
    </lineage>
</organism>
<sequence>MSTQHCLVPPVADLFFQAWCAGTLGPNDRFQVRDVLLTDSISEEERLAIDRLIHCVRQGWLVMDSQPSC</sequence>
<reference evidence="1" key="1">
    <citation type="submission" date="2022-06" db="EMBL/GenBank/DDBJ databases">
        <title>Genome sequence of Phormidium yuhuli AB48 isolated from an industrial photobioreactor environment.</title>
        <authorList>
            <person name="Qiu Y."/>
            <person name="Noonan A.J.C."/>
            <person name="Dofher K."/>
            <person name="Koch M."/>
            <person name="Kieft B."/>
            <person name="Lin X."/>
            <person name="Ziels R.M."/>
            <person name="Hallam S.J."/>
        </authorList>
    </citation>
    <scope>NUCLEOTIDE SEQUENCE</scope>
    <source>
        <strain evidence="1">AB48</strain>
    </source>
</reference>
<dbReference type="EMBL" id="CP098611">
    <property type="protein sequence ID" value="USR92257.1"/>
    <property type="molecule type" value="Genomic_DNA"/>
</dbReference>
<dbReference type="RefSeq" id="WP_252664336.1">
    <property type="nucleotide sequence ID" value="NZ_CP098611.1"/>
</dbReference>
<accession>A0ABY5ATW4</accession>